<name>A0AAN6I066_9ASCO</name>
<dbReference type="GO" id="GO:0044695">
    <property type="term" value="C:Dsc E3 ubiquitin ligase complex"/>
    <property type="evidence" value="ECO:0007669"/>
    <property type="project" value="InterPro"/>
</dbReference>
<dbReference type="PANTHER" id="PTHR28049">
    <property type="entry name" value="TRANSMEMBRANE PROTEIN YOR223W"/>
    <property type="match status" value="1"/>
</dbReference>
<dbReference type="InterPro" id="IPR019413">
    <property type="entry name" value="Dsc3_ub-like_dom"/>
</dbReference>
<feature type="transmembrane region" description="Helical" evidence="1">
    <location>
        <begin position="222"/>
        <end position="242"/>
    </location>
</feature>
<dbReference type="AlphaFoldDB" id="A0AAN6I066"/>
<dbReference type="GO" id="GO:0005783">
    <property type="term" value="C:endoplasmic reticulum"/>
    <property type="evidence" value="ECO:0007669"/>
    <property type="project" value="TreeGrafter"/>
</dbReference>
<reference evidence="4 6" key="1">
    <citation type="journal article" date="2021" name="G3 (Bethesda)">
        <title>Genomic diversity, chromosomal rearrangements, and interspecies hybridization in the ogataea polymorpha species complex.</title>
        <authorList>
            <person name="Hanson S.J."/>
            <person name="Cinneide E.O."/>
            <person name="Salzberg L.I."/>
            <person name="Wolfe K.H."/>
            <person name="McGowan J."/>
            <person name="Fitzpatrick D.A."/>
            <person name="Matlin K."/>
        </authorList>
    </citation>
    <scope>NUCLEOTIDE SEQUENCE</scope>
    <source>
        <strain evidence="5">81-436-3</strain>
        <strain evidence="4">83-405-1</strain>
    </source>
</reference>
<dbReference type="EMBL" id="JAHLUN010000007">
    <property type="protein sequence ID" value="KAG7765067.1"/>
    <property type="molecule type" value="Genomic_DNA"/>
</dbReference>
<evidence type="ECO:0000313" key="7">
    <source>
        <dbReference type="Proteomes" id="UP000738402"/>
    </source>
</evidence>
<evidence type="ECO:0000256" key="1">
    <source>
        <dbReference type="SAM" id="Phobius"/>
    </source>
</evidence>
<evidence type="ECO:0008006" key="8">
    <source>
        <dbReference type="Google" id="ProtNLM"/>
    </source>
</evidence>
<feature type="domain" description="DSC E3 ubiquitin ligase complex subunit 3 C-terminal" evidence="3">
    <location>
        <begin position="137"/>
        <end position="270"/>
    </location>
</feature>
<evidence type="ECO:0000313" key="4">
    <source>
        <dbReference type="EMBL" id="KAG7726405.1"/>
    </source>
</evidence>
<evidence type="ECO:0000313" key="5">
    <source>
        <dbReference type="EMBL" id="KAG7765067.1"/>
    </source>
</evidence>
<sequence>MAMSNILPLSNSDLKSASRPVHFIIRFANGAPDVVVPAGTVANMGDISTKYIRQQIRLKDKSLANKRLKLIHNGKVLLNHTDFKRKMHYLLNEESEGSEPVKIYVHCIVGEELSQKELAQEEALDRQPERSTSEAPKGFDRLLSQGFSAQDIQELRQQFQQIHGANLDNQSPEALRELEDRWIDSTVNNEIDEFPANIGPIGGGGTGGMGAMSRDGDAHKDLLIGVAIGYFLGIFALFLIKLEVGGILNKRTKMAVFAGVFVNLSFGFVKAWS</sequence>
<dbReference type="EMBL" id="JAHLUH010000009">
    <property type="protein sequence ID" value="KAG7726405.1"/>
    <property type="molecule type" value="Genomic_DNA"/>
</dbReference>
<dbReference type="Proteomes" id="UP000697297">
    <property type="component" value="Unassembled WGS sequence"/>
</dbReference>
<feature type="domain" description="DSC E3 ubiquitin ligase complex subunit 3 ubiquitin-like" evidence="2">
    <location>
        <begin position="22"/>
        <end position="112"/>
    </location>
</feature>
<dbReference type="Pfam" id="PF10302">
    <property type="entry name" value="Dsc3_N"/>
    <property type="match status" value="1"/>
</dbReference>
<dbReference type="InterPro" id="IPR045226">
    <property type="entry name" value="Dsc3"/>
</dbReference>
<gene>
    <name evidence="4" type="ORF">KL933_003336</name>
    <name evidence="5" type="ORF">KL946_002934</name>
</gene>
<evidence type="ECO:0000259" key="2">
    <source>
        <dbReference type="Pfam" id="PF10302"/>
    </source>
</evidence>
<keyword evidence="1" id="KW-1133">Transmembrane helix</keyword>
<evidence type="ECO:0000259" key="3">
    <source>
        <dbReference type="Pfam" id="PF13373"/>
    </source>
</evidence>
<feature type="transmembrane region" description="Helical" evidence="1">
    <location>
        <begin position="254"/>
        <end position="272"/>
    </location>
</feature>
<evidence type="ECO:0000313" key="6">
    <source>
        <dbReference type="Proteomes" id="UP000697297"/>
    </source>
</evidence>
<dbReference type="Proteomes" id="UP000738402">
    <property type="component" value="Unassembled WGS sequence"/>
</dbReference>
<proteinExistence type="predicted"/>
<protein>
    <recommendedName>
        <fullName evidence="8">Ubiquitin-like domain-containing protein</fullName>
    </recommendedName>
</protein>
<accession>A0AAN6I066</accession>
<dbReference type="PANTHER" id="PTHR28049:SF1">
    <property type="entry name" value="DSC E3 UBIQUITIN LIGASE COMPLEX SUBUNIT 3"/>
    <property type="match status" value="1"/>
</dbReference>
<keyword evidence="1" id="KW-0472">Membrane</keyword>
<dbReference type="InterPro" id="IPR025390">
    <property type="entry name" value="Dsc3_C"/>
</dbReference>
<comment type="caution">
    <text evidence="4">The sequence shown here is derived from an EMBL/GenBank/DDBJ whole genome shotgun (WGS) entry which is preliminary data.</text>
</comment>
<dbReference type="Pfam" id="PF13373">
    <property type="entry name" value="Dsc3_C"/>
    <property type="match status" value="1"/>
</dbReference>
<keyword evidence="6" id="KW-1185">Reference proteome</keyword>
<organism evidence="4 7">
    <name type="scientific">Ogataea haglerorum</name>
    <dbReference type="NCBI Taxonomy" id="1937702"/>
    <lineage>
        <taxon>Eukaryota</taxon>
        <taxon>Fungi</taxon>
        <taxon>Dikarya</taxon>
        <taxon>Ascomycota</taxon>
        <taxon>Saccharomycotina</taxon>
        <taxon>Pichiomycetes</taxon>
        <taxon>Pichiales</taxon>
        <taxon>Pichiaceae</taxon>
        <taxon>Ogataea</taxon>
    </lineage>
</organism>
<keyword evidence="1" id="KW-0812">Transmembrane</keyword>